<keyword evidence="4" id="KW-1185">Reference proteome</keyword>
<keyword evidence="2" id="KW-0732">Signal</keyword>
<sequence length="104" mass="10532">MHHTTLRIATATALASSLVLSGMTGTAHAETTATVHTNADNNGTTVTTNVTTNTTANGGVTKEEANALEVAGVVVGLLAVLGALMAGWLYFAAPHMGLNFGPRL</sequence>
<protein>
    <recommendedName>
        <fullName evidence="5">Secreted protein</fullName>
    </recommendedName>
</protein>
<name>A0AAW5HS43_9CORY</name>
<gene>
    <name evidence="3" type="ORF">JMN37_01980</name>
</gene>
<proteinExistence type="predicted"/>
<feature type="signal peptide" evidence="2">
    <location>
        <begin position="1"/>
        <end position="29"/>
    </location>
</feature>
<accession>A0AAW5HS43</accession>
<evidence type="ECO:0000313" key="4">
    <source>
        <dbReference type="Proteomes" id="UP001205920"/>
    </source>
</evidence>
<dbReference type="RefSeq" id="WP_070362961.1">
    <property type="nucleotide sequence ID" value="NZ_JAEUWV010000002.1"/>
</dbReference>
<reference evidence="3 4" key="1">
    <citation type="submission" date="2021-01" db="EMBL/GenBank/DDBJ databases">
        <title>Identification and Characterization of Corynebacterium sp.</title>
        <authorList>
            <person name="Luo Q."/>
            <person name="Qu P."/>
            <person name="Chen Q."/>
        </authorList>
    </citation>
    <scope>NUCLEOTIDE SEQUENCE [LARGE SCALE GENOMIC DNA]</scope>
    <source>
        <strain evidence="3 4">MC-18</strain>
    </source>
</reference>
<feature type="transmembrane region" description="Helical" evidence="1">
    <location>
        <begin position="70"/>
        <end position="93"/>
    </location>
</feature>
<evidence type="ECO:0000256" key="1">
    <source>
        <dbReference type="SAM" id="Phobius"/>
    </source>
</evidence>
<dbReference type="AlphaFoldDB" id="A0AAW5HS43"/>
<keyword evidence="1" id="KW-1133">Transmembrane helix</keyword>
<evidence type="ECO:0000313" key="3">
    <source>
        <dbReference type="EMBL" id="MCO6393757.1"/>
    </source>
</evidence>
<keyword evidence="1" id="KW-0472">Membrane</keyword>
<organism evidence="3 4">
    <name type="scientific">Corynebacterium lipophilum</name>
    <dbReference type="NCBI Taxonomy" id="2804918"/>
    <lineage>
        <taxon>Bacteria</taxon>
        <taxon>Bacillati</taxon>
        <taxon>Actinomycetota</taxon>
        <taxon>Actinomycetes</taxon>
        <taxon>Mycobacteriales</taxon>
        <taxon>Corynebacteriaceae</taxon>
        <taxon>Corynebacterium</taxon>
    </lineage>
</organism>
<comment type="caution">
    <text evidence="3">The sequence shown here is derived from an EMBL/GenBank/DDBJ whole genome shotgun (WGS) entry which is preliminary data.</text>
</comment>
<keyword evidence="1" id="KW-0812">Transmembrane</keyword>
<evidence type="ECO:0000256" key="2">
    <source>
        <dbReference type="SAM" id="SignalP"/>
    </source>
</evidence>
<dbReference type="EMBL" id="JAEUWV010000002">
    <property type="protein sequence ID" value="MCO6393757.1"/>
    <property type="molecule type" value="Genomic_DNA"/>
</dbReference>
<feature type="chain" id="PRO_5043319123" description="Secreted protein" evidence="2">
    <location>
        <begin position="30"/>
        <end position="104"/>
    </location>
</feature>
<evidence type="ECO:0008006" key="5">
    <source>
        <dbReference type="Google" id="ProtNLM"/>
    </source>
</evidence>
<dbReference type="Proteomes" id="UP001205920">
    <property type="component" value="Unassembled WGS sequence"/>
</dbReference>